<dbReference type="AlphaFoldDB" id="A0A098VPM5"/>
<comment type="caution">
    <text evidence="1">The sequence shown here is derived from an EMBL/GenBank/DDBJ whole genome shotgun (WGS) entry which is preliminary data.</text>
</comment>
<evidence type="ECO:0000313" key="2">
    <source>
        <dbReference type="Proteomes" id="UP000029725"/>
    </source>
</evidence>
<reference evidence="1 2" key="1">
    <citation type="submission" date="2014-04" db="EMBL/GenBank/DDBJ databases">
        <title>A new species of microsporidia sheds light on the evolution of extreme parasitism.</title>
        <authorList>
            <person name="Haag K.L."/>
            <person name="James T.Y."/>
            <person name="Larsson R."/>
            <person name="Schaer T.M."/>
            <person name="Refardt D."/>
            <person name="Pombert J.-F."/>
            <person name="Ebert D."/>
        </authorList>
    </citation>
    <scope>NUCLEOTIDE SEQUENCE [LARGE SCALE GENOMIC DNA]</scope>
    <source>
        <strain evidence="1 2">UGP3</strain>
        <tissue evidence="1">Spores</tissue>
    </source>
</reference>
<proteinExistence type="predicted"/>
<dbReference type="HOGENOM" id="CLU_1062040_0_0_1"/>
<protein>
    <submittedName>
        <fullName evidence="1">Uncharacterized protein</fullName>
    </submittedName>
</protein>
<gene>
    <name evidence="1" type="ORF">DI09_49p30</name>
</gene>
<name>A0A098VPM5_9MICR</name>
<dbReference type="RefSeq" id="XP_013237421.1">
    <property type="nucleotide sequence ID" value="XM_013381967.1"/>
</dbReference>
<evidence type="ECO:0000313" key="1">
    <source>
        <dbReference type="EMBL" id="KGG50973.1"/>
    </source>
</evidence>
<dbReference type="EMBL" id="JMKJ01000443">
    <property type="protein sequence ID" value="KGG50973.1"/>
    <property type="molecule type" value="Genomic_DNA"/>
</dbReference>
<dbReference type="Proteomes" id="UP000029725">
    <property type="component" value="Unassembled WGS sequence"/>
</dbReference>
<sequence>MDSLASTLSSIKNDAKRFLDDHRSRKSRLDLGDGEFGRDALTFLAQLQREAISSVSRSSADSQSIVAEIVSKARRLEIEKRTIKDILFFLSSFQRLGRLASTLLCIVDSVILVLQKEALPSFNWKQIYYCVQEISPLLDVVDKFRQKFEYMKLPMLNSMSSVLDSYQEASKRIKVKVNTEISALFTFQGYLKCAPTPKNPFLETKKNPFISENPFVQAEEPSPPSLPASEFLFMAACICDLIGEKFSTLCLIALGPVYLSPI</sequence>
<dbReference type="VEuPathDB" id="MicrosporidiaDB:DI09_49p30"/>
<keyword evidence="2" id="KW-1185">Reference proteome</keyword>
<accession>A0A098VPM5</accession>
<dbReference type="GeneID" id="25260136"/>
<organism evidence="1 2">
    <name type="scientific">Mitosporidium daphniae</name>
    <dbReference type="NCBI Taxonomy" id="1485682"/>
    <lineage>
        <taxon>Eukaryota</taxon>
        <taxon>Fungi</taxon>
        <taxon>Fungi incertae sedis</taxon>
        <taxon>Microsporidia</taxon>
        <taxon>Mitosporidium</taxon>
    </lineage>
</organism>